<evidence type="ECO:0000256" key="1">
    <source>
        <dbReference type="ARBA" id="ARBA00004651"/>
    </source>
</evidence>
<feature type="transmembrane region" description="Helical" evidence="9">
    <location>
        <begin position="142"/>
        <end position="161"/>
    </location>
</feature>
<dbReference type="PIRSF" id="PIRSF006351">
    <property type="entry name" value="PTS_EIIC-Cellobiose"/>
    <property type="match status" value="1"/>
</dbReference>
<feature type="transmembrane region" description="Helical" evidence="9">
    <location>
        <begin position="293"/>
        <end position="316"/>
    </location>
</feature>
<keyword evidence="2 8" id="KW-0813">Transport</keyword>
<feature type="transmembrane region" description="Helical" evidence="9">
    <location>
        <begin position="75"/>
        <end position="100"/>
    </location>
</feature>
<comment type="subcellular location">
    <subcellularLocation>
        <location evidence="1">Cell membrane</location>
        <topology evidence="1">Multi-pass membrane protein</topology>
    </subcellularLocation>
</comment>
<feature type="transmembrane region" description="Helical" evidence="9">
    <location>
        <begin position="32"/>
        <end position="55"/>
    </location>
</feature>
<keyword evidence="12" id="KW-1185">Reference proteome</keyword>
<dbReference type="InterPro" id="IPR004796">
    <property type="entry name" value="PTS_IIC_cello"/>
</dbReference>
<sequence>MDKIFTNRFERSLAKVTLKLQRLLFYKIAQKTLFMIFPFVLIGSFLRIIQVVILSKDGLIGTLLPSFEDNWFVNSIIGVTNNLSNLTLGFVSVLAAFGAAKYTAKHYKRDDQLAGLTSMISLLVISYIYSKTQPLIFHTNLLGMRGVLFAILLGMFVGLVFKTTSPKIPEIHKKNFTSNILQRTFISLRPIIIVLAIAALISALVNVAYYSHLPDEFMDSLATNYQSKNSGIELLKIIGITLYTIIMSFMGWSGPYSPLDMEKSDPNILDNLYYALTNHTAWGAPHEFTSNSLYHAFATFGGAGSTLALIIAIFIVSRDRDFQTVAKWTMIPSIFNINSGIMTGIPVMFNIVFLIPFILAPLVSLLIAAGAIYLHLMPPTVYPIPNGTPGPLIAFIGTNGSIQALFFSLVDIAISVYIYIPFVKLAEKLKKIDNLALEEGDNND</sequence>
<proteinExistence type="predicted"/>
<evidence type="ECO:0000256" key="7">
    <source>
        <dbReference type="ARBA" id="ARBA00023136"/>
    </source>
</evidence>
<dbReference type="InterPro" id="IPR051088">
    <property type="entry name" value="PTS_Sugar-EIIC/EIIB"/>
</dbReference>
<feature type="domain" description="PTS EIIC type-3" evidence="10">
    <location>
        <begin position="9"/>
        <end position="422"/>
    </location>
</feature>
<keyword evidence="7 8" id="KW-0472">Membrane</keyword>
<dbReference type="InterPro" id="IPR003352">
    <property type="entry name" value="PTS_EIIC"/>
</dbReference>
<evidence type="ECO:0000256" key="4">
    <source>
        <dbReference type="ARBA" id="ARBA00022597"/>
    </source>
</evidence>
<evidence type="ECO:0000256" key="5">
    <source>
        <dbReference type="ARBA" id="ARBA00022692"/>
    </source>
</evidence>
<feature type="transmembrane region" description="Helical" evidence="9">
    <location>
        <begin position="393"/>
        <end position="420"/>
    </location>
</feature>
<dbReference type="Proteomes" id="UP001596186">
    <property type="component" value="Unassembled WGS sequence"/>
</dbReference>
<name>A0ABW1V066_9LACO</name>
<evidence type="ECO:0000256" key="9">
    <source>
        <dbReference type="SAM" id="Phobius"/>
    </source>
</evidence>
<dbReference type="PROSITE" id="PS51105">
    <property type="entry name" value="PTS_EIIC_TYPE_3"/>
    <property type="match status" value="1"/>
</dbReference>
<comment type="caution">
    <text evidence="11">The sequence shown here is derived from an EMBL/GenBank/DDBJ whole genome shotgun (WGS) entry which is preliminary data.</text>
</comment>
<dbReference type="PANTHER" id="PTHR33989:SF4">
    <property type="entry name" value="PTS SYSTEM N,N'-DIACETYLCHITOBIOSE-SPECIFIC EIIC COMPONENT"/>
    <property type="match status" value="1"/>
</dbReference>
<reference evidence="12" key="1">
    <citation type="journal article" date="2019" name="Int. J. Syst. Evol. Microbiol.">
        <title>The Global Catalogue of Microorganisms (GCM) 10K type strain sequencing project: providing services to taxonomists for standard genome sequencing and annotation.</title>
        <authorList>
            <consortium name="The Broad Institute Genomics Platform"/>
            <consortium name="The Broad Institute Genome Sequencing Center for Infectious Disease"/>
            <person name="Wu L."/>
            <person name="Ma J."/>
        </authorList>
    </citation>
    <scope>NUCLEOTIDE SEQUENCE [LARGE SCALE GENOMIC DNA]</scope>
    <source>
        <strain evidence="12">CCM 8895</strain>
    </source>
</reference>
<protein>
    <recommendedName>
        <fullName evidence="8">Permease IIC component</fullName>
    </recommendedName>
</protein>
<evidence type="ECO:0000256" key="3">
    <source>
        <dbReference type="ARBA" id="ARBA00022475"/>
    </source>
</evidence>
<evidence type="ECO:0000256" key="2">
    <source>
        <dbReference type="ARBA" id="ARBA00022448"/>
    </source>
</evidence>
<feature type="transmembrane region" description="Helical" evidence="9">
    <location>
        <begin position="191"/>
        <end position="211"/>
    </location>
</feature>
<evidence type="ECO:0000256" key="8">
    <source>
        <dbReference type="PIRNR" id="PIRNR006351"/>
    </source>
</evidence>
<evidence type="ECO:0000313" key="12">
    <source>
        <dbReference type="Proteomes" id="UP001596186"/>
    </source>
</evidence>
<keyword evidence="3 8" id="KW-1003">Cell membrane</keyword>
<evidence type="ECO:0000313" key="11">
    <source>
        <dbReference type="EMBL" id="MFC6324103.1"/>
    </source>
</evidence>
<comment type="function">
    <text evidence="8">The phosphoenolpyruvate-dependent sugar phosphotransferase system (PTS), a major carbohydrate active -transport system, catalyzes the phosphorylation of incoming sugar substrates concomitant with their translocation across the cell membrane.</text>
</comment>
<dbReference type="RefSeq" id="WP_125593558.1">
    <property type="nucleotide sequence ID" value="NZ_JBHSSN010000015.1"/>
</dbReference>
<dbReference type="InterPro" id="IPR004501">
    <property type="entry name" value="PTS_EIIC_3"/>
</dbReference>
<gene>
    <name evidence="11" type="ORF">ACFP1F_10170</name>
</gene>
<dbReference type="Pfam" id="PF02378">
    <property type="entry name" value="PTS_EIIC"/>
    <property type="match status" value="1"/>
</dbReference>
<evidence type="ECO:0000259" key="10">
    <source>
        <dbReference type="PROSITE" id="PS51105"/>
    </source>
</evidence>
<accession>A0ABW1V066</accession>
<keyword evidence="4 8" id="KW-0762">Sugar transport</keyword>
<keyword evidence="5 9" id="KW-0812">Transmembrane</keyword>
<evidence type="ECO:0000256" key="6">
    <source>
        <dbReference type="ARBA" id="ARBA00022989"/>
    </source>
</evidence>
<organism evidence="11 12">
    <name type="scientific">Companilactobacillus baiquanensis</name>
    <dbReference type="NCBI Taxonomy" id="2486005"/>
    <lineage>
        <taxon>Bacteria</taxon>
        <taxon>Bacillati</taxon>
        <taxon>Bacillota</taxon>
        <taxon>Bacilli</taxon>
        <taxon>Lactobacillales</taxon>
        <taxon>Lactobacillaceae</taxon>
        <taxon>Companilactobacillus</taxon>
    </lineage>
</organism>
<feature type="transmembrane region" description="Helical" evidence="9">
    <location>
        <begin position="352"/>
        <end position="373"/>
    </location>
</feature>
<keyword evidence="6 9" id="KW-1133">Transmembrane helix</keyword>
<feature type="transmembrane region" description="Helical" evidence="9">
    <location>
        <begin position="231"/>
        <end position="252"/>
    </location>
</feature>
<dbReference type="PANTHER" id="PTHR33989">
    <property type="match status" value="1"/>
</dbReference>
<dbReference type="EMBL" id="JBHSSN010000015">
    <property type="protein sequence ID" value="MFC6324103.1"/>
    <property type="molecule type" value="Genomic_DNA"/>
</dbReference>